<evidence type="ECO:0000259" key="2">
    <source>
        <dbReference type="Pfam" id="PF13204"/>
    </source>
</evidence>
<dbReference type="SUPFAM" id="SSF51445">
    <property type="entry name" value="(Trans)glycosidases"/>
    <property type="match status" value="1"/>
</dbReference>
<feature type="domain" description="Putative collagen-binding" evidence="1">
    <location>
        <begin position="365"/>
        <end position="455"/>
    </location>
</feature>
<evidence type="ECO:0000259" key="1">
    <source>
        <dbReference type="Pfam" id="PF12904"/>
    </source>
</evidence>
<accession>A0A1G6XWK3</accession>
<dbReference type="EMBL" id="FMZO01000014">
    <property type="protein sequence ID" value="SDD82549.1"/>
    <property type="molecule type" value="Genomic_DNA"/>
</dbReference>
<feature type="domain" description="Apiosidase-like catalytic" evidence="2">
    <location>
        <begin position="20"/>
        <end position="358"/>
    </location>
</feature>
<evidence type="ECO:0000313" key="4">
    <source>
        <dbReference type="Proteomes" id="UP000198757"/>
    </source>
</evidence>
<keyword evidence="4" id="KW-1185">Reference proteome</keyword>
<dbReference type="InterPro" id="IPR025277">
    <property type="entry name" value="Apiosidase-like_cat_dom"/>
</dbReference>
<protein>
    <submittedName>
        <fullName evidence="3">Putative collagen-binding domain of a collagenase</fullName>
    </submittedName>
</protein>
<dbReference type="PANTHER" id="PTHR37836">
    <property type="entry name" value="LMO1036 PROTEIN"/>
    <property type="match status" value="1"/>
</dbReference>
<proteinExistence type="predicted"/>
<name>A0A1G6XWK3_NIADE</name>
<gene>
    <name evidence="3" type="ORF">SAMN04487894_11447</name>
</gene>
<dbReference type="Gene3D" id="3.20.20.80">
    <property type="entry name" value="Glycosidases"/>
    <property type="match status" value="1"/>
</dbReference>
<dbReference type="AlphaFoldDB" id="A0A1G6XWK3"/>
<dbReference type="InterPro" id="IPR017853">
    <property type="entry name" value="GH"/>
</dbReference>
<dbReference type="Pfam" id="PF12904">
    <property type="entry name" value="Collagen_bind_2"/>
    <property type="match status" value="1"/>
</dbReference>
<organism evidence="3 4">
    <name type="scientific">Niabella drilacis (strain DSM 25811 / CCM 8410 / CCUG 62505 / LMG 26954 / E90)</name>
    <dbReference type="NCBI Taxonomy" id="1285928"/>
    <lineage>
        <taxon>Bacteria</taxon>
        <taxon>Pseudomonadati</taxon>
        <taxon>Bacteroidota</taxon>
        <taxon>Chitinophagia</taxon>
        <taxon>Chitinophagales</taxon>
        <taxon>Chitinophagaceae</taxon>
        <taxon>Niabella</taxon>
    </lineage>
</organism>
<dbReference type="STRING" id="1285928.SAMN04487894_11447"/>
<dbReference type="PANTHER" id="PTHR37836:SF2">
    <property type="entry name" value="DUF4038 DOMAIN-CONTAINING PROTEIN"/>
    <property type="match status" value="1"/>
</dbReference>
<evidence type="ECO:0000313" key="3">
    <source>
        <dbReference type="EMBL" id="SDD82549.1"/>
    </source>
</evidence>
<sequence length="458" mass="52539">MFLYLLYGNLYAQVSVDATKTFLQERGKPFFWLADTGWELFHRLSREEAIHYLNVRQQQGFNVIMAVALSELDGINTPNYYGDRPFKNRDPLQWDETPGNDPANAAAYDYWDHVDFVIREAAKRKIYIGLLPAWGDKVVPGAYGPVIFTTPDISYAYAKKLATRYKAQKNMIWILGGDRPAITGTADYRPVWRAMAKAIREVSGNGVFIAYHPGWHTSAYFKEEDTWLSMNAIQSGHATREMRIWDSVRADLKTLPKRPFMDMEPCYEDHPVFPWDGKWTRAGRGYFSAYDVRARIYRGVFSGGCGAVYGHHQVWPFTDTSRNKPVYIGDTLIGWKKAIGSPGAGQMQYLKKLLEAHPDFHRVEDSLLIASNRGTDYRDLIIATRNQDKTYALIYLPQPQAIRVNLDLLREGRKKITWFNPATGASRVLRQPYNGSIQTFDPPDKNQKDWVLVIDVLQ</sequence>
<dbReference type="InterPro" id="IPR024749">
    <property type="entry name" value="Collagen-bd_put"/>
</dbReference>
<dbReference type="Pfam" id="PF13204">
    <property type="entry name" value="Apiosidase"/>
    <property type="match status" value="1"/>
</dbReference>
<dbReference type="Proteomes" id="UP000198757">
    <property type="component" value="Unassembled WGS sequence"/>
</dbReference>
<reference evidence="4" key="1">
    <citation type="submission" date="2016-10" db="EMBL/GenBank/DDBJ databases">
        <authorList>
            <person name="Varghese N."/>
            <person name="Submissions S."/>
        </authorList>
    </citation>
    <scope>NUCLEOTIDE SEQUENCE [LARGE SCALE GENOMIC DNA]</scope>
    <source>
        <strain evidence="4">DSM 25811 / CCM 8410 / LMG 26954 / E90</strain>
    </source>
</reference>